<dbReference type="FunFam" id="3.30.70.3550:FF:000001">
    <property type="entry name" value="Leucyl/phenylalanyl-tRNA--protein transferase"/>
    <property type="match status" value="1"/>
</dbReference>
<evidence type="ECO:0000256" key="3">
    <source>
        <dbReference type="ARBA" id="ARBA00022679"/>
    </source>
</evidence>
<dbReference type="FunFam" id="3.40.630.70:FF:000001">
    <property type="entry name" value="Leucyl/phenylalanyl-tRNA--protein transferase"/>
    <property type="match status" value="1"/>
</dbReference>
<keyword evidence="3 5" id="KW-0808">Transferase</keyword>
<dbReference type="HAMAP" id="MF_00688">
    <property type="entry name" value="Leu_Phe_trans"/>
    <property type="match status" value="1"/>
</dbReference>
<reference evidence="5" key="1">
    <citation type="submission" date="2018-06" db="EMBL/GenBank/DDBJ databases">
        <authorList>
            <person name="Zhirakovskaya E."/>
        </authorList>
    </citation>
    <scope>NUCLEOTIDE SEQUENCE</scope>
</reference>
<proteinExistence type="inferred from homology"/>
<dbReference type="EMBL" id="UOFG01000154">
    <property type="protein sequence ID" value="VAW61777.1"/>
    <property type="molecule type" value="Genomic_DNA"/>
</dbReference>
<sequence>MISLQWLDAAPSSKFPALNSALSKPNGLLAAGGDLSPERLINAYQQGIFPWYSEGEPILWWSPDPRFVLKPEHIKISRSLAKNLRNNSLTLRMDTAFDALISNCSSQPREGQPGTWISPDMKQAYISLHQLGYAHSVECWEGDELVGGLYGVHSGQVFCGESMFSRQNNASKIALVQLCRFIQYHGFTLIDSQVYTPHLESLGARMIPRNAYIKTLQQPTDINMPTNWDALFQQFLLDRG</sequence>
<keyword evidence="4 5" id="KW-0012">Acyltransferase</keyword>
<dbReference type="SUPFAM" id="SSF55729">
    <property type="entry name" value="Acyl-CoA N-acyltransferases (Nat)"/>
    <property type="match status" value="1"/>
</dbReference>
<dbReference type="EC" id="2.3.2.6" evidence="5"/>
<dbReference type="InterPro" id="IPR004616">
    <property type="entry name" value="Leu/Phe-tRNA_Trfase"/>
</dbReference>
<dbReference type="Pfam" id="PF03588">
    <property type="entry name" value="Leu_Phe_trans"/>
    <property type="match status" value="1"/>
</dbReference>
<dbReference type="AlphaFoldDB" id="A0A3B0XF94"/>
<dbReference type="Gene3D" id="3.30.70.3550">
    <property type="entry name" value="Leucyl/phenylalanyl-tRNA-protein transferase, N-terminal domain"/>
    <property type="match status" value="1"/>
</dbReference>
<dbReference type="PANTHER" id="PTHR30098">
    <property type="entry name" value="LEUCYL/PHENYLALANYL-TRNA--PROTEIN TRANSFERASE"/>
    <property type="match status" value="1"/>
</dbReference>
<dbReference type="GO" id="GO:0030163">
    <property type="term" value="P:protein catabolic process"/>
    <property type="evidence" value="ECO:0007669"/>
    <property type="project" value="InterPro"/>
</dbReference>
<dbReference type="InterPro" id="IPR042203">
    <property type="entry name" value="Leu/Phe-tRNA_Trfase_C"/>
</dbReference>
<dbReference type="PANTHER" id="PTHR30098:SF2">
    <property type="entry name" value="LEUCYL_PHENYLALANYL-TRNA--PROTEIN TRANSFERASE"/>
    <property type="match status" value="1"/>
</dbReference>
<dbReference type="InterPro" id="IPR042221">
    <property type="entry name" value="Leu/Phe-tRNA_Trfase_N"/>
</dbReference>
<dbReference type="GO" id="GO:0008914">
    <property type="term" value="F:leucyl-tRNA--protein transferase activity"/>
    <property type="evidence" value="ECO:0007669"/>
    <property type="project" value="UniProtKB-EC"/>
</dbReference>
<keyword evidence="2" id="KW-0963">Cytoplasm</keyword>
<evidence type="ECO:0000256" key="4">
    <source>
        <dbReference type="ARBA" id="ARBA00023315"/>
    </source>
</evidence>
<evidence type="ECO:0000313" key="5">
    <source>
        <dbReference type="EMBL" id="VAW61777.1"/>
    </source>
</evidence>
<organism evidence="5">
    <name type="scientific">hydrothermal vent metagenome</name>
    <dbReference type="NCBI Taxonomy" id="652676"/>
    <lineage>
        <taxon>unclassified sequences</taxon>
        <taxon>metagenomes</taxon>
        <taxon>ecological metagenomes</taxon>
    </lineage>
</organism>
<protein>
    <submittedName>
        <fullName evidence="5">Leucyl/phenylalanyl-tRNA--protein transferase</fullName>
        <ecNumber evidence="5">2.3.2.6</ecNumber>
    </submittedName>
</protein>
<comment type="subcellular location">
    <subcellularLocation>
        <location evidence="1">Cytoplasm</location>
    </subcellularLocation>
</comment>
<accession>A0A3B0XF94</accession>
<gene>
    <name evidence="5" type="ORF">MNBD_GAMMA11-2233</name>
</gene>
<dbReference type="NCBIfam" id="TIGR00667">
    <property type="entry name" value="aat"/>
    <property type="match status" value="1"/>
</dbReference>
<dbReference type="Gene3D" id="3.40.630.70">
    <property type="entry name" value="Leucyl/phenylalanyl-tRNA-protein transferase, C-terminal domain"/>
    <property type="match status" value="1"/>
</dbReference>
<evidence type="ECO:0000256" key="1">
    <source>
        <dbReference type="ARBA" id="ARBA00004496"/>
    </source>
</evidence>
<dbReference type="InterPro" id="IPR016181">
    <property type="entry name" value="Acyl_CoA_acyltransferase"/>
</dbReference>
<name>A0A3B0XF94_9ZZZZ</name>
<evidence type="ECO:0000256" key="2">
    <source>
        <dbReference type="ARBA" id="ARBA00022490"/>
    </source>
</evidence>
<dbReference type="GO" id="GO:0005737">
    <property type="term" value="C:cytoplasm"/>
    <property type="evidence" value="ECO:0007669"/>
    <property type="project" value="UniProtKB-SubCell"/>
</dbReference>